<organism evidence="1 2">
    <name type="scientific">Discostella pseudostelligera</name>
    <dbReference type="NCBI Taxonomy" id="259834"/>
    <lineage>
        <taxon>Eukaryota</taxon>
        <taxon>Sar</taxon>
        <taxon>Stramenopiles</taxon>
        <taxon>Ochrophyta</taxon>
        <taxon>Bacillariophyta</taxon>
        <taxon>Coscinodiscophyceae</taxon>
        <taxon>Thalassiosirophycidae</taxon>
        <taxon>Stephanodiscales</taxon>
        <taxon>Stephanodiscaceae</taxon>
        <taxon>Discostella</taxon>
    </lineage>
</organism>
<dbReference type="Pfam" id="PF13714">
    <property type="entry name" value="PEP_mutase"/>
    <property type="match status" value="1"/>
</dbReference>
<dbReference type="EMBL" id="JALLBG020000023">
    <property type="protein sequence ID" value="KAL3771541.1"/>
    <property type="molecule type" value="Genomic_DNA"/>
</dbReference>
<dbReference type="Gene3D" id="3.20.20.60">
    <property type="entry name" value="Phosphoenolpyruvate-binding domains"/>
    <property type="match status" value="1"/>
</dbReference>
<dbReference type="Proteomes" id="UP001530293">
    <property type="component" value="Unassembled WGS sequence"/>
</dbReference>
<dbReference type="CDD" id="cd00377">
    <property type="entry name" value="ICL_PEPM"/>
    <property type="match status" value="1"/>
</dbReference>
<dbReference type="InterPro" id="IPR039556">
    <property type="entry name" value="ICL/PEPM"/>
</dbReference>
<name>A0ABD3N679_9STRA</name>
<proteinExistence type="predicted"/>
<dbReference type="AlphaFoldDB" id="A0ABD3N679"/>
<evidence type="ECO:0000313" key="1">
    <source>
        <dbReference type="EMBL" id="KAL3771541.1"/>
    </source>
</evidence>
<dbReference type="PANTHER" id="PTHR42905:SF2">
    <property type="entry name" value="PHOSPHOENOLPYRUVATE CARBOXYLASE FAMILY PROTEIN"/>
    <property type="match status" value="1"/>
</dbReference>
<dbReference type="SUPFAM" id="SSF51621">
    <property type="entry name" value="Phosphoenolpyruvate/pyruvate domain"/>
    <property type="match status" value="1"/>
</dbReference>
<keyword evidence="2" id="KW-1185">Reference proteome</keyword>
<protein>
    <recommendedName>
        <fullName evidence="3">Isocitrate lyase</fullName>
    </recommendedName>
</protein>
<sequence length="347" mass="37980">MPEPPSTALAYSLYHLISQYRTHRYNNEPSNKNCDSIPLVGVYDALSAKIFAQNGAPALFLSGFGVSASLLGAPDAGMLNLVEMEMVARNVCSLLRSQECRTLLANFNPSPLIVDGDTRYGGASNMLRKISALASAGAAAITIEDQQFPKKCTIAAGSRVQIVDRDEAVQRVRCALGARNLYNTNSPNSNNLGAGPWIVARTDCRMALGFQEVVERCLRFEELGAEIIYAENMQSREEYEKLRNCLDSRTVTMIAQVQKSSNDTALLTVQDIGDMGFDFPLFGVTPLQCVVGALKSTARDFLRRKEYDCVDTSISESSQTAMADFATVKRVVGFGVLEDFEKEFPCC</sequence>
<comment type="caution">
    <text evidence="1">The sequence shown here is derived from an EMBL/GenBank/DDBJ whole genome shotgun (WGS) entry which is preliminary data.</text>
</comment>
<dbReference type="PANTHER" id="PTHR42905">
    <property type="entry name" value="PHOSPHOENOLPYRUVATE CARBOXYLASE"/>
    <property type="match status" value="1"/>
</dbReference>
<gene>
    <name evidence="1" type="ORF">ACHAWU_003716</name>
</gene>
<reference evidence="1 2" key="1">
    <citation type="submission" date="2024-10" db="EMBL/GenBank/DDBJ databases">
        <title>Updated reference genomes for cyclostephanoid diatoms.</title>
        <authorList>
            <person name="Roberts W.R."/>
            <person name="Alverson A.J."/>
        </authorList>
    </citation>
    <scope>NUCLEOTIDE SEQUENCE [LARGE SCALE GENOMIC DNA]</scope>
    <source>
        <strain evidence="1 2">AJA232-27</strain>
    </source>
</reference>
<evidence type="ECO:0000313" key="2">
    <source>
        <dbReference type="Proteomes" id="UP001530293"/>
    </source>
</evidence>
<dbReference type="GO" id="GO:0003824">
    <property type="term" value="F:catalytic activity"/>
    <property type="evidence" value="ECO:0007669"/>
    <property type="project" value="UniProtKB-ARBA"/>
</dbReference>
<dbReference type="InterPro" id="IPR015813">
    <property type="entry name" value="Pyrv/PenolPyrv_kinase-like_dom"/>
</dbReference>
<dbReference type="InterPro" id="IPR040442">
    <property type="entry name" value="Pyrv_kinase-like_dom_sf"/>
</dbReference>
<evidence type="ECO:0008006" key="3">
    <source>
        <dbReference type="Google" id="ProtNLM"/>
    </source>
</evidence>
<accession>A0ABD3N679</accession>